<dbReference type="EMBL" id="QLMC01000007">
    <property type="protein sequence ID" value="RAJ92541.1"/>
    <property type="molecule type" value="Genomic_DNA"/>
</dbReference>
<proteinExistence type="predicted"/>
<dbReference type="OrthoDB" id="9785831at2"/>
<accession>A0A327WM98</accession>
<keyword evidence="3" id="KW-1185">Reference proteome</keyword>
<sequence length="194" mass="22460">MKNAGILFLVVTFWLVLLNGTRAIAQKDEPRPRTPLMSPEAFPVPKKTPGLMFYIQRDPNTNTICYELNLDKGGKLEKNNPIHGYWIRYPEGGHRKDLNFIQRKFAYGINSKSIGNDAYELRSVAYNKIPLYLRKDSDNQYHVYVDIDKKECILNRIFIRIDGGTFWHPNVLYIELRGTNPDTGKTVTQRIKPS</sequence>
<name>A0A327WM98_LARAB</name>
<dbReference type="Proteomes" id="UP000248790">
    <property type="component" value="Unassembled WGS sequence"/>
</dbReference>
<dbReference type="AlphaFoldDB" id="A0A327WM98"/>
<evidence type="ECO:0000259" key="1">
    <source>
        <dbReference type="Pfam" id="PF16117"/>
    </source>
</evidence>
<gene>
    <name evidence="2" type="ORF">LX87_04871</name>
</gene>
<evidence type="ECO:0000313" key="3">
    <source>
        <dbReference type="Proteomes" id="UP000248790"/>
    </source>
</evidence>
<feature type="domain" description="DUF4833" evidence="1">
    <location>
        <begin position="53"/>
        <end position="190"/>
    </location>
</feature>
<reference evidence="2 3" key="1">
    <citation type="submission" date="2018-06" db="EMBL/GenBank/DDBJ databases">
        <title>Genomic Encyclopedia of Archaeal and Bacterial Type Strains, Phase II (KMG-II): from individual species to whole genera.</title>
        <authorList>
            <person name="Goeker M."/>
        </authorList>
    </citation>
    <scope>NUCLEOTIDE SEQUENCE [LARGE SCALE GENOMIC DNA]</scope>
    <source>
        <strain evidence="2 3">DSM 21851</strain>
    </source>
</reference>
<dbReference type="Pfam" id="PF16117">
    <property type="entry name" value="DUF4833"/>
    <property type="match status" value="1"/>
</dbReference>
<evidence type="ECO:0000313" key="2">
    <source>
        <dbReference type="EMBL" id="RAJ92541.1"/>
    </source>
</evidence>
<dbReference type="RefSeq" id="WP_111630883.1">
    <property type="nucleotide sequence ID" value="NZ_QLMC01000007.1"/>
</dbReference>
<organism evidence="2 3">
    <name type="scientific">Larkinella arboricola</name>
    <dbReference type="NCBI Taxonomy" id="643671"/>
    <lineage>
        <taxon>Bacteria</taxon>
        <taxon>Pseudomonadati</taxon>
        <taxon>Bacteroidota</taxon>
        <taxon>Cytophagia</taxon>
        <taxon>Cytophagales</taxon>
        <taxon>Spirosomataceae</taxon>
        <taxon>Larkinella</taxon>
    </lineage>
</organism>
<dbReference type="InterPro" id="IPR032269">
    <property type="entry name" value="DUF4833"/>
</dbReference>
<comment type="caution">
    <text evidence="2">The sequence shown here is derived from an EMBL/GenBank/DDBJ whole genome shotgun (WGS) entry which is preliminary data.</text>
</comment>
<protein>
    <submittedName>
        <fullName evidence="2">Uncharacterized protein DUF4833</fullName>
    </submittedName>
</protein>